<protein>
    <recommendedName>
        <fullName evidence="3">Rad50/SbcC-type AAA domain-containing protein</fullName>
    </recommendedName>
</protein>
<name>A0A290S4R8_9GAMM</name>
<dbReference type="Proteomes" id="UP000016505">
    <property type="component" value="Chromosome I"/>
</dbReference>
<proteinExistence type="predicted"/>
<evidence type="ECO:0008006" key="3">
    <source>
        <dbReference type="Google" id="ProtNLM"/>
    </source>
</evidence>
<dbReference type="AlphaFoldDB" id="A0A290S4R8"/>
<organism evidence="1 2">
    <name type="scientific">Pseudoalteromonas arctica A 37-1-2</name>
    <dbReference type="NCBI Taxonomy" id="1117313"/>
    <lineage>
        <taxon>Bacteria</taxon>
        <taxon>Pseudomonadati</taxon>
        <taxon>Pseudomonadota</taxon>
        <taxon>Gammaproteobacteria</taxon>
        <taxon>Alteromonadales</taxon>
        <taxon>Pseudoalteromonadaceae</taxon>
        <taxon>Pseudoalteromonas</taxon>
    </lineage>
</organism>
<sequence length="636" mass="72245">MIRSEFFVERLVIIKSGSSVYDEEFHQGINVIRGDHSVGKTTILELLFYVLGGEIKENQWLYPADHCDEIYCQVNINGISFTIKRDIVKGEIPPIRIQYGSYDVTSLDNLGWKKFGPRRSESGERVSFSQQLFELLGWDNHKSDDYANLTMHQVLRFLYVDQETGSTKIFRAEDNPRGDSEGIRTAIAEFLLGLDNLDTHKLRQQLILAEREFDKVAADLNAMYKVLGSDSGLTLDVLNAQVINISDEIVSLHNKDVDLKVTTELEVDSAANYKDLEKKVDLFSRQLQSLNIEIQATIGEIVDCELFGDSLDFRKKSLLESKSAFDCIGAMKYTHCPCCLEEINSSNEDTCHLCNAPKKESHHSNNYMQILTEIDFQLKSNAKVLGDYKSHLEGLKSALVITKSHLKNSQSELQSSSKTVDIETQGLIKRSKKIGYLESEIKNIEKQIKIITDLDKYKSRKSELINTITDLREKIAAAGASSKNRRDRVNLRICENMLPILHSDLRDNGEPYEEVFAAAESNDIEIDFSRDRTLIDGRVKFSGSSNYIKKNAFYLAALLESLSDPLYRLPRFLMLDAIENGGMKAFRSHNFQRSIVEMFKDKKDFQIILCTSMALDDLNNDEYGVGPYYVGNVINV</sequence>
<accession>A0A290S4R8</accession>
<evidence type="ECO:0000313" key="2">
    <source>
        <dbReference type="Proteomes" id="UP000016505"/>
    </source>
</evidence>
<evidence type="ECO:0000313" key="1">
    <source>
        <dbReference type="EMBL" id="ATC86527.1"/>
    </source>
</evidence>
<dbReference type="OrthoDB" id="8107482at2"/>
<dbReference type="KEGG" id="part:PARC_a1979"/>
<gene>
    <name evidence="1" type="ORF">PARC_a1979</name>
</gene>
<dbReference type="Gene3D" id="3.40.50.300">
    <property type="entry name" value="P-loop containing nucleotide triphosphate hydrolases"/>
    <property type="match status" value="1"/>
</dbReference>
<dbReference type="InterPro" id="IPR027417">
    <property type="entry name" value="P-loop_NTPase"/>
</dbReference>
<dbReference type="EMBL" id="CP011025">
    <property type="protein sequence ID" value="ATC86527.1"/>
    <property type="molecule type" value="Genomic_DNA"/>
</dbReference>
<reference evidence="1 2" key="1">
    <citation type="journal article" date="2012" name="J. Bacteriol.">
        <title>Genome sequences of type strains of seven species of the marine bacterium Pseudoalteromonas.</title>
        <authorList>
            <person name="Xie B.B."/>
            <person name="Shu Y.L."/>
            <person name="Qin Q.L."/>
            <person name="Rong J.C."/>
            <person name="Zhang X.Y."/>
            <person name="Chen X.L."/>
            <person name="Shi M."/>
            <person name="He H.L."/>
            <person name="Zhou B.C."/>
            <person name="Zhang Y.Z."/>
        </authorList>
    </citation>
    <scope>NUCLEOTIDE SEQUENCE [LARGE SCALE GENOMIC DNA]</scope>
    <source>
        <strain evidence="1 2">A 37-1-2</strain>
    </source>
</reference>
<dbReference type="RefSeq" id="WP_010552755.1">
    <property type="nucleotide sequence ID" value="NZ_CP011025.1"/>
</dbReference>